<proteinExistence type="predicted"/>
<keyword evidence="6" id="KW-0472">Membrane</keyword>
<evidence type="ECO:0000256" key="4">
    <source>
        <dbReference type="ARBA" id="ARBA00022840"/>
    </source>
</evidence>
<feature type="region of interest" description="Disordered" evidence="5">
    <location>
        <begin position="281"/>
        <end position="318"/>
    </location>
</feature>
<keyword evidence="9" id="KW-1185">Reference proteome</keyword>
<evidence type="ECO:0000256" key="2">
    <source>
        <dbReference type="ARBA" id="ARBA00022741"/>
    </source>
</evidence>
<dbReference type="PROSITE" id="PS00108">
    <property type="entry name" value="PROTEIN_KINASE_ST"/>
    <property type="match status" value="1"/>
</dbReference>
<keyword evidence="6" id="KW-0812">Transmembrane</keyword>
<dbReference type="InterPro" id="IPR008271">
    <property type="entry name" value="Ser/Thr_kinase_AS"/>
</dbReference>
<dbReference type="Gene3D" id="1.10.510.10">
    <property type="entry name" value="Transferase(Phosphotransferase) domain 1"/>
    <property type="match status" value="1"/>
</dbReference>
<comment type="caution">
    <text evidence="8">The sequence shown here is derived from an EMBL/GenBank/DDBJ whole genome shotgun (WGS) entry which is preliminary data.</text>
</comment>
<reference evidence="8 9" key="1">
    <citation type="journal article" date="2019" name="Int. J. Syst. Evol. Microbiol.">
        <title>The Global Catalogue of Microorganisms (GCM) 10K type strain sequencing project: providing services to taxonomists for standard genome sequencing and annotation.</title>
        <authorList>
            <consortium name="The Broad Institute Genomics Platform"/>
            <consortium name="The Broad Institute Genome Sequencing Center for Infectious Disease"/>
            <person name="Wu L."/>
            <person name="Ma J."/>
        </authorList>
    </citation>
    <scope>NUCLEOTIDE SEQUENCE [LARGE SCALE GENOMIC DNA]</scope>
    <source>
        <strain evidence="8 9">JCM 8201</strain>
    </source>
</reference>
<dbReference type="SUPFAM" id="SSF56112">
    <property type="entry name" value="Protein kinase-like (PK-like)"/>
    <property type="match status" value="1"/>
</dbReference>
<keyword evidence="2" id="KW-0547">Nucleotide-binding</keyword>
<dbReference type="Pfam" id="PF00069">
    <property type="entry name" value="Pkinase"/>
    <property type="match status" value="1"/>
</dbReference>
<feature type="transmembrane region" description="Helical" evidence="6">
    <location>
        <begin position="363"/>
        <end position="386"/>
    </location>
</feature>
<evidence type="ECO:0000256" key="1">
    <source>
        <dbReference type="ARBA" id="ARBA00022679"/>
    </source>
</evidence>
<dbReference type="PANTHER" id="PTHR43289:SF34">
    <property type="entry name" value="SERINE_THREONINE-PROTEIN KINASE YBDM-RELATED"/>
    <property type="match status" value="1"/>
</dbReference>
<evidence type="ECO:0000256" key="5">
    <source>
        <dbReference type="SAM" id="MobiDB-lite"/>
    </source>
</evidence>
<dbReference type="InterPro" id="IPR000719">
    <property type="entry name" value="Prot_kinase_dom"/>
</dbReference>
<dbReference type="Proteomes" id="UP001501842">
    <property type="component" value="Unassembled WGS sequence"/>
</dbReference>
<keyword evidence="1" id="KW-0808">Transferase</keyword>
<organism evidence="8 9">
    <name type="scientific">Actinocorallia aurantiaca</name>
    <dbReference type="NCBI Taxonomy" id="46204"/>
    <lineage>
        <taxon>Bacteria</taxon>
        <taxon>Bacillati</taxon>
        <taxon>Actinomycetota</taxon>
        <taxon>Actinomycetes</taxon>
        <taxon>Streptosporangiales</taxon>
        <taxon>Thermomonosporaceae</taxon>
        <taxon>Actinocorallia</taxon>
    </lineage>
</organism>
<name>A0ABN3U963_9ACTN</name>
<dbReference type="EMBL" id="BAAATZ010000012">
    <property type="protein sequence ID" value="GAA2727130.1"/>
    <property type="molecule type" value="Genomic_DNA"/>
</dbReference>
<dbReference type="PANTHER" id="PTHR43289">
    <property type="entry name" value="MITOGEN-ACTIVATED PROTEIN KINASE KINASE KINASE 20-RELATED"/>
    <property type="match status" value="1"/>
</dbReference>
<dbReference type="Gene3D" id="3.30.200.20">
    <property type="entry name" value="Phosphorylase Kinase, domain 1"/>
    <property type="match status" value="1"/>
</dbReference>
<feature type="transmembrane region" description="Helical" evidence="6">
    <location>
        <begin position="328"/>
        <end position="351"/>
    </location>
</feature>
<evidence type="ECO:0000313" key="9">
    <source>
        <dbReference type="Proteomes" id="UP001501842"/>
    </source>
</evidence>
<evidence type="ECO:0000313" key="8">
    <source>
        <dbReference type="EMBL" id="GAA2727130.1"/>
    </source>
</evidence>
<feature type="domain" description="Protein kinase" evidence="7">
    <location>
        <begin position="15"/>
        <end position="269"/>
    </location>
</feature>
<accession>A0ABN3U963</accession>
<keyword evidence="4" id="KW-0067">ATP-binding</keyword>
<keyword evidence="3" id="KW-0418">Kinase</keyword>
<dbReference type="InterPro" id="IPR011009">
    <property type="entry name" value="Kinase-like_dom_sf"/>
</dbReference>
<evidence type="ECO:0000259" key="7">
    <source>
        <dbReference type="PROSITE" id="PS50011"/>
    </source>
</evidence>
<dbReference type="PROSITE" id="PS50011">
    <property type="entry name" value="PROTEIN_KINASE_DOM"/>
    <property type="match status" value="1"/>
</dbReference>
<sequence length="452" mass="48391">MLPLEPGDPDRLGDHTLTGRLGEGGQGTVFLGEGPRGRVAVKLLHARLSRDPVARARFVRELTTIERIAGFCTARVHAADLDGDRPYIVSEYVPGPSLQQLVREEGPREDGALMRLAVGTATALTAIHQAGVVHRDFKPPNVLMGSDGPRVIDFGIARALDNVEHTMTGQLIGTPAYMAPEQFTEYVVGPPCDLFAWGSTMVFAATGRTPFGNGDVYVMLNRMRNGEPDVGGLPEELARPVLACLSRDPAARPTADELLWRLLGERPEIVLSSIPAAGRKDDVTAVDDPSTRVEPVLTGNPATDVDHTEDLGGLTGGKKGHGPLRRTVPLFLGLALVSLVSLLDMASLSVLAGGTVTEIRQQWALVLSLVYTSLAVITLFGILAAWRGFASGVWTIIVVRLVRVAVWLATLGQVPPRTETVVLQVLSPLLVIGLLALALARGRERRPETSAQ</sequence>
<feature type="region of interest" description="Disordered" evidence="5">
    <location>
        <begin position="1"/>
        <end position="27"/>
    </location>
</feature>
<evidence type="ECO:0000256" key="3">
    <source>
        <dbReference type="ARBA" id="ARBA00022777"/>
    </source>
</evidence>
<dbReference type="RefSeq" id="WP_344451205.1">
    <property type="nucleotide sequence ID" value="NZ_BAAATZ010000012.1"/>
</dbReference>
<dbReference type="CDD" id="cd14014">
    <property type="entry name" value="STKc_PknB_like"/>
    <property type="match status" value="1"/>
</dbReference>
<keyword evidence="6" id="KW-1133">Transmembrane helix</keyword>
<gene>
    <name evidence="8" type="ORF">GCM10010439_32260</name>
</gene>
<feature type="transmembrane region" description="Helical" evidence="6">
    <location>
        <begin position="421"/>
        <end position="440"/>
    </location>
</feature>
<evidence type="ECO:0000256" key="6">
    <source>
        <dbReference type="SAM" id="Phobius"/>
    </source>
</evidence>
<protein>
    <recommendedName>
        <fullName evidence="7">Protein kinase domain-containing protein</fullName>
    </recommendedName>
</protein>